<dbReference type="InterPro" id="IPR024403">
    <property type="entry name" value="DHOase_cat"/>
</dbReference>
<dbReference type="InterPro" id="IPR032466">
    <property type="entry name" value="Metal_Hydrolase"/>
</dbReference>
<dbReference type="Proteomes" id="UP000219048">
    <property type="component" value="Unassembled WGS sequence"/>
</dbReference>
<keyword evidence="1" id="KW-0665">Pyrimidine biosynthesis</keyword>
<dbReference type="RefSeq" id="WP_097045267.1">
    <property type="nucleotide sequence ID" value="NZ_OBEH01000002.1"/>
</dbReference>
<dbReference type="InterPro" id="IPR011059">
    <property type="entry name" value="Metal-dep_hydrolase_composite"/>
</dbReference>
<dbReference type="InterPro" id="IPR050138">
    <property type="entry name" value="DHOase/Allantoinase_Hydrolase"/>
</dbReference>
<evidence type="ECO:0000313" key="3">
    <source>
        <dbReference type="EMBL" id="SNY99798.1"/>
    </source>
</evidence>
<accession>A0A285MRP7</accession>
<proteinExistence type="predicted"/>
<dbReference type="PANTHER" id="PTHR43668">
    <property type="entry name" value="ALLANTOINASE"/>
    <property type="match status" value="1"/>
</dbReference>
<dbReference type="GO" id="GO:0005737">
    <property type="term" value="C:cytoplasm"/>
    <property type="evidence" value="ECO:0007669"/>
    <property type="project" value="TreeGrafter"/>
</dbReference>
<dbReference type="Gene3D" id="3.20.20.140">
    <property type="entry name" value="Metal-dependent hydrolases"/>
    <property type="match status" value="1"/>
</dbReference>
<reference evidence="4" key="1">
    <citation type="submission" date="2017-09" db="EMBL/GenBank/DDBJ databases">
        <authorList>
            <person name="Varghese N."/>
            <person name="Submissions S."/>
        </authorList>
    </citation>
    <scope>NUCLEOTIDE SEQUENCE [LARGE SCALE GENOMIC DNA]</scope>
    <source>
        <strain evidence="4">DSM 25885</strain>
    </source>
</reference>
<dbReference type="AlphaFoldDB" id="A0A285MRP7"/>
<keyword evidence="4" id="KW-1185">Reference proteome</keyword>
<sequence>MNILLKSAKIVCPENKVLHLKKRDILIRKGIVEKIASSIDSPSNTKIVDYKNLHVSVGWFDSGVSFGEPGFEERETIANGLYVAGRSGFTDVVLNPNTNPLPDTSSNVVFLKDRSKERSTNLYPLGSLTVKSEGKDLAELFDMKNAGAVAFYDFKKQISNPNLLKIALLYAQNFDGLVLSYPQDGQIQGKGIVHEGEISTLMGLKGIPALAEELQISRDLFILEYTGGKLHIPTISTANSVKLIANAKRKGLDVSCSVAIHNLVFTDENLKGFDSNYKVSPPLRGKPDTKALIKGLKDGSVDFITTDHLPIDIEEKRVEFDNAVDGTIGLESAFGSLNQIFDLEETISLLTKGRERFGLEPPILKEGEKACLTLFDPSEETTFTKDTILSTSKNSMFLESQLKGRVFGVINNDQISV</sequence>
<dbReference type="EMBL" id="OBEH01000002">
    <property type="protein sequence ID" value="SNY99798.1"/>
    <property type="molecule type" value="Genomic_DNA"/>
</dbReference>
<gene>
    <name evidence="3" type="ORF">SAMN06265377_1612</name>
</gene>
<dbReference type="PANTHER" id="PTHR43668:SF2">
    <property type="entry name" value="ALLANTOINASE"/>
    <property type="match status" value="1"/>
</dbReference>
<protein>
    <submittedName>
        <fullName evidence="3">Dihydroorotase</fullName>
    </submittedName>
</protein>
<dbReference type="GO" id="GO:0004038">
    <property type="term" value="F:allantoinase activity"/>
    <property type="evidence" value="ECO:0007669"/>
    <property type="project" value="TreeGrafter"/>
</dbReference>
<dbReference type="Gene3D" id="2.30.40.10">
    <property type="entry name" value="Urease, subunit C, domain 1"/>
    <property type="match status" value="1"/>
</dbReference>
<dbReference type="CDD" id="cd01317">
    <property type="entry name" value="DHOase_IIa"/>
    <property type="match status" value="1"/>
</dbReference>
<evidence type="ECO:0000259" key="2">
    <source>
        <dbReference type="Pfam" id="PF12890"/>
    </source>
</evidence>
<dbReference type="InterPro" id="IPR004722">
    <property type="entry name" value="DHOase"/>
</dbReference>
<feature type="domain" description="Dihydroorotase catalytic" evidence="2">
    <location>
        <begin position="62"/>
        <end position="239"/>
    </location>
</feature>
<evidence type="ECO:0000313" key="4">
    <source>
        <dbReference type="Proteomes" id="UP000219048"/>
    </source>
</evidence>
<dbReference type="SUPFAM" id="SSF51556">
    <property type="entry name" value="Metallo-dependent hydrolases"/>
    <property type="match status" value="1"/>
</dbReference>
<dbReference type="GO" id="GO:0004151">
    <property type="term" value="F:dihydroorotase activity"/>
    <property type="evidence" value="ECO:0007669"/>
    <property type="project" value="InterPro"/>
</dbReference>
<dbReference type="GO" id="GO:0006145">
    <property type="term" value="P:purine nucleobase catabolic process"/>
    <property type="evidence" value="ECO:0007669"/>
    <property type="project" value="TreeGrafter"/>
</dbReference>
<dbReference type="Pfam" id="PF12890">
    <property type="entry name" value="DHOase"/>
    <property type="match status" value="1"/>
</dbReference>
<dbReference type="SUPFAM" id="SSF51338">
    <property type="entry name" value="Composite domain of metallo-dependent hydrolases"/>
    <property type="match status" value="1"/>
</dbReference>
<name>A0A285MRP7_9FLAO</name>
<dbReference type="OrthoDB" id="9765462at2"/>
<organism evidence="3 4">
    <name type="scientific">Flagellimonas pacifica</name>
    <dbReference type="NCBI Taxonomy" id="1247520"/>
    <lineage>
        <taxon>Bacteria</taxon>
        <taxon>Pseudomonadati</taxon>
        <taxon>Bacteroidota</taxon>
        <taxon>Flavobacteriia</taxon>
        <taxon>Flavobacteriales</taxon>
        <taxon>Flavobacteriaceae</taxon>
        <taxon>Flagellimonas</taxon>
    </lineage>
</organism>
<dbReference type="GO" id="GO:0006221">
    <property type="term" value="P:pyrimidine nucleotide biosynthetic process"/>
    <property type="evidence" value="ECO:0007669"/>
    <property type="project" value="UniProtKB-KW"/>
</dbReference>
<dbReference type="GO" id="GO:0046872">
    <property type="term" value="F:metal ion binding"/>
    <property type="evidence" value="ECO:0007669"/>
    <property type="project" value="InterPro"/>
</dbReference>
<evidence type="ECO:0000256" key="1">
    <source>
        <dbReference type="ARBA" id="ARBA00022975"/>
    </source>
</evidence>